<comment type="caution">
    <text evidence="1">The sequence shown here is derived from an EMBL/GenBank/DDBJ whole genome shotgun (WGS) entry which is preliminary data.</text>
</comment>
<dbReference type="InterPro" id="IPR032567">
    <property type="entry name" value="RTL1-rel"/>
</dbReference>
<feature type="non-terminal residue" evidence="1">
    <location>
        <position position="1"/>
    </location>
</feature>
<keyword evidence="1" id="KW-0695">RNA-directed DNA polymerase</keyword>
<evidence type="ECO:0000313" key="1">
    <source>
        <dbReference type="EMBL" id="GFC81547.1"/>
    </source>
</evidence>
<sequence>LPPTRQVEFQINLIPGAAPVARAPYRLAPSKMKELLDQLQELSDKGFIRPSSSPWGAPFLFVKKKDGLFWMCIDYRELNKLTVKNHPLPRIDDLFDQL</sequence>
<accession>A0A699R8U8</accession>
<reference evidence="1" key="1">
    <citation type="journal article" date="2019" name="Sci. Rep.">
        <title>Draft genome of Tanacetum cinerariifolium, the natural source of mosquito coil.</title>
        <authorList>
            <person name="Yamashiro T."/>
            <person name="Shiraishi A."/>
            <person name="Satake H."/>
            <person name="Nakayama K."/>
        </authorList>
    </citation>
    <scope>NUCLEOTIDE SEQUENCE</scope>
</reference>
<dbReference type="PANTHER" id="PTHR15503:SF45">
    <property type="entry name" value="RNA-DIRECTED DNA POLYMERASE HOMOLOG"/>
    <property type="match status" value="1"/>
</dbReference>
<dbReference type="InterPro" id="IPR043502">
    <property type="entry name" value="DNA/RNA_pol_sf"/>
</dbReference>
<keyword evidence="1" id="KW-0808">Transferase</keyword>
<protein>
    <submittedName>
        <fullName evidence="1">Putative reverse transcriptase domain-containing protein</fullName>
    </submittedName>
</protein>
<organism evidence="1">
    <name type="scientific">Tanacetum cinerariifolium</name>
    <name type="common">Dalmatian daisy</name>
    <name type="synonym">Chrysanthemum cinerariifolium</name>
    <dbReference type="NCBI Taxonomy" id="118510"/>
    <lineage>
        <taxon>Eukaryota</taxon>
        <taxon>Viridiplantae</taxon>
        <taxon>Streptophyta</taxon>
        <taxon>Embryophyta</taxon>
        <taxon>Tracheophyta</taxon>
        <taxon>Spermatophyta</taxon>
        <taxon>Magnoliopsida</taxon>
        <taxon>eudicotyledons</taxon>
        <taxon>Gunneridae</taxon>
        <taxon>Pentapetalae</taxon>
        <taxon>asterids</taxon>
        <taxon>campanulids</taxon>
        <taxon>Asterales</taxon>
        <taxon>Asteraceae</taxon>
        <taxon>Asteroideae</taxon>
        <taxon>Anthemideae</taxon>
        <taxon>Anthemidinae</taxon>
        <taxon>Tanacetum</taxon>
    </lineage>
</organism>
<name>A0A699R8U8_TANCI</name>
<keyword evidence="1" id="KW-0548">Nucleotidyltransferase</keyword>
<dbReference type="Gene3D" id="3.10.10.10">
    <property type="entry name" value="HIV Type 1 Reverse Transcriptase, subunit A, domain 1"/>
    <property type="match status" value="1"/>
</dbReference>
<dbReference type="AlphaFoldDB" id="A0A699R8U8"/>
<dbReference type="SUPFAM" id="SSF56672">
    <property type="entry name" value="DNA/RNA polymerases"/>
    <property type="match status" value="1"/>
</dbReference>
<dbReference type="PANTHER" id="PTHR15503">
    <property type="entry name" value="LDOC1 RELATED"/>
    <property type="match status" value="1"/>
</dbReference>
<gene>
    <name evidence="1" type="ORF">Tci_853517</name>
</gene>
<dbReference type="GO" id="GO:0003964">
    <property type="term" value="F:RNA-directed DNA polymerase activity"/>
    <property type="evidence" value="ECO:0007669"/>
    <property type="project" value="UniProtKB-KW"/>
</dbReference>
<proteinExistence type="predicted"/>
<dbReference type="EMBL" id="BKCJ011080275">
    <property type="protein sequence ID" value="GFC81547.1"/>
    <property type="molecule type" value="Genomic_DNA"/>
</dbReference>